<dbReference type="VEuPathDB" id="FungiDB:SPPG_07807"/>
<dbReference type="Proteomes" id="UP000053201">
    <property type="component" value="Unassembled WGS sequence"/>
</dbReference>
<feature type="compositionally biased region" description="Low complexity" evidence="1">
    <location>
        <begin position="183"/>
        <end position="204"/>
    </location>
</feature>
<evidence type="ECO:0008006" key="4">
    <source>
        <dbReference type="Google" id="ProtNLM"/>
    </source>
</evidence>
<proteinExistence type="predicted"/>
<dbReference type="AlphaFoldDB" id="A0A0L0H655"/>
<dbReference type="EMBL" id="KQ257466">
    <property type="protein sequence ID" value="KNC96990.1"/>
    <property type="molecule type" value="Genomic_DNA"/>
</dbReference>
<dbReference type="InParanoid" id="A0A0L0H655"/>
<dbReference type="InterPro" id="IPR052058">
    <property type="entry name" value="Alcohol_O-acetyltransferase"/>
</dbReference>
<reference evidence="2 3" key="1">
    <citation type="submission" date="2009-08" db="EMBL/GenBank/DDBJ databases">
        <title>The Genome Sequence of Spizellomyces punctatus strain DAOM BR117.</title>
        <authorList>
            <consortium name="The Broad Institute Genome Sequencing Platform"/>
            <person name="Russ C."/>
            <person name="Cuomo C."/>
            <person name="Shea T."/>
            <person name="Young S.K."/>
            <person name="Zeng Q."/>
            <person name="Koehrsen M."/>
            <person name="Haas B."/>
            <person name="Borodovsky M."/>
            <person name="Guigo R."/>
            <person name="Alvarado L."/>
            <person name="Berlin A."/>
            <person name="Bochicchio J."/>
            <person name="Borenstein D."/>
            <person name="Chapman S."/>
            <person name="Chen Z."/>
            <person name="Engels R."/>
            <person name="Freedman E."/>
            <person name="Gellesch M."/>
            <person name="Goldberg J."/>
            <person name="Griggs A."/>
            <person name="Gujja S."/>
            <person name="Heiman D."/>
            <person name="Hepburn T."/>
            <person name="Howarth C."/>
            <person name="Jen D."/>
            <person name="Larson L."/>
            <person name="Lewis B."/>
            <person name="Mehta T."/>
            <person name="Park D."/>
            <person name="Pearson M."/>
            <person name="Roberts A."/>
            <person name="Saif S."/>
            <person name="Shenoy N."/>
            <person name="Sisk P."/>
            <person name="Stolte C."/>
            <person name="Sykes S."/>
            <person name="Thomson T."/>
            <person name="Walk T."/>
            <person name="White J."/>
            <person name="Yandava C."/>
            <person name="Burger G."/>
            <person name="Gray M.W."/>
            <person name="Holland P.W.H."/>
            <person name="King N."/>
            <person name="Lang F.B.F."/>
            <person name="Roger A.J."/>
            <person name="Ruiz-Trillo I."/>
            <person name="Lander E."/>
            <person name="Nusbaum C."/>
        </authorList>
    </citation>
    <scope>NUCLEOTIDE SEQUENCE [LARGE SCALE GENOMIC DNA]</scope>
    <source>
        <strain evidence="2 3">DAOM BR117</strain>
    </source>
</reference>
<protein>
    <recommendedName>
        <fullName evidence="4">Condensation domain-containing protein</fullName>
    </recommendedName>
</protein>
<evidence type="ECO:0000256" key="1">
    <source>
        <dbReference type="SAM" id="MobiDB-lite"/>
    </source>
</evidence>
<evidence type="ECO:0000313" key="2">
    <source>
        <dbReference type="EMBL" id="KNC96990.1"/>
    </source>
</evidence>
<sequence length="656" mass="72559">MLVRHSFGDRPFTNCNMSKQGPLKRKSKGVLPDNALSITERIFYQSAPGRPQVIMSFLLRLHLPPQTPDVSIPRLVDLLKLAASEHYRLTSFVDPTTLTVRPLGETAADFKPEYRVVAREDHDTWRNVFCDEMNINFDTNDVTKPLWRTVIIAHKSVANGQDVAPLKAIDSAVGLNDSALTVPSGEGETETGSSSPNSSHTVPSAVESTDTLIPAQLGPNKIDTSPLTYSSHRLEDKRHFEIIFSFHHCLGDGLSMYAFAKTFLAVCDADHLNASDLRLETVALVTEPPPLIDNLFNPYLVQVLPVAASMAVSFATSKGRSRFKGRKVDRITDNTASQASSSDPITLNSTDAETALKQESRPTLTRPLTLPIPRPLLNTSQTNARFLWFDSVFTESLRKRAKREKTSIAAVLVVAAMAAVRSAFETIPKYSQDPSKRCRKRLPTHQGWVVTSTIRYLLPGSRLLQGGDRATDPAMQIFGGYSGSVMNSAHRCTDSDTFWGRVRSVRRRIAQSQRSSVARLQLVNWCFRHKSLWKRINESTDLSKLSRSYSVEVANLGAWDYPIASPRHKSQDDPRAVLSHFAGLVNSSFDGVRGLFTLGVITLGGDMSVGVGYDKHSVSEADADAFVTAFERCMRKLVLDDNGQKSRVTVGELRKS</sequence>
<feature type="region of interest" description="Disordered" evidence="1">
    <location>
        <begin position="179"/>
        <end position="206"/>
    </location>
</feature>
<organism evidence="2 3">
    <name type="scientific">Spizellomyces punctatus (strain DAOM BR117)</name>
    <dbReference type="NCBI Taxonomy" id="645134"/>
    <lineage>
        <taxon>Eukaryota</taxon>
        <taxon>Fungi</taxon>
        <taxon>Fungi incertae sedis</taxon>
        <taxon>Chytridiomycota</taxon>
        <taxon>Chytridiomycota incertae sedis</taxon>
        <taxon>Chytridiomycetes</taxon>
        <taxon>Spizellomycetales</taxon>
        <taxon>Spizellomycetaceae</taxon>
        <taxon>Spizellomyces</taxon>
    </lineage>
</organism>
<keyword evidence="3" id="KW-1185">Reference proteome</keyword>
<dbReference type="PANTHER" id="PTHR28037:SF1">
    <property type="entry name" value="ALCOHOL O-ACETYLTRANSFERASE 1-RELATED"/>
    <property type="match status" value="1"/>
</dbReference>
<accession>A0A0L0H655</accession>
<dbReference type="OrthoDB" id="2150604at2759"/>
<evidence type="ECO:0000313" key="3">
    <source>
        <dbReference type="Proteomes" id="UP000053201"/>
    </source>
</evidence>
<name>A0A0L0H655_SPIPD</name>
<dbReference type="GeneID" id="27690996"/>
<gene>
    <name evidence="2" type="ORF">SPPG_07807</name>
</gene>
<dbReference type="PANTHER" id="PTHR28037">
    <property type="entry name" value="ALCOHOL O-ACETYLTRANSFERASE 1-RELATED"/>
    <property type="match status" value="1"/>
</dbReference>
<dbReference type="RefSeq" id="XP_016605030.1">
    <property type="nucleotide sequence ID" value="XM_016755959.1"/>
</dbReference>